<dbReference type="GO" id="GO:0008270">
    <property type="term" value="F:zinc ion binding"/>
    <property type="evidence" value="ECO:0007669"/>
    <property type="project" value="UniProtKB-KW"/>
</dbReference>
<dbReference type="InterPro" id="IPR001841">
    <property type="entry name" value="Znf_RING"/>
</dbReference>
<evidence type="ECO:0000256" key="1">
    <source>
        <dbReference type="ARBA" id="ARBA00022723"/>
    </source>
</evidence>
<dbReference type="InterPro" id="IPR027370">
    <property type="entry name" value="Znf-RING_euk"/>
</dbReference>
<reference evidence="6 7" key="1">
    <citation type="journal article" date="2024" name="BMC Genomics">
        <title>Genome assembly of redclaw crayfish (Cherax quadricarinatus) provides insights into its immune adaptation and hypoxia tolerance.</title>
        <authorList>
            <person name="Liu Z."/>
            <person name="Zheng J."/>
            <person name="Li H."/>
            <person name="Fang K."/>
            <person name="Wang S."/>
            <person name="He J."/>
            <person name="Zhou D."/>
            <person name="Weng S."/>
            <person name="Chi M."/>
            <person name="Gu Z."/>
            <person name="He J."/>
            <person name="Li F."/>
            <person name="Wang M."/>
        </authorList>
    </citation>
    <scope>NUCLEOTIDE SEQUENCE [LARGE SCALE GENOMIC DNA]</scope>
    <source>
        <strain evidence="6">ZL_2023a</strain>
    </source>
</reference>
<evidence type="ECO:0000313" key="6">
    <source>
        <dbReference type="EMBL" id="KAK8754525.1"/>
    </source>
</evidence>
<evidence type="ECO:0000256" key="2">
    <source>
        <dbReference type="ARBA" id="ARBA00022771"/>
    </source>
</evidence>
<dbReference type="PANTHER" id="PTHR22791:SF6">
    <property type="entry name" value="RING-TYPE DOMAIN-CONTAINING PROTEIN"/>
    <property type="match status" value="1"/>
</dbReference>
<sequence>MATYCPEDLASRELSCPICFEDYDIQDVKRTPKLLLCLHTFCYDCAKKLWRNDGSIECSLCRMLHEEVRVDDLLDNYVIIQHLRREFEERDLELARRIDQHLRDLDRLASAPASDAAQAPEDNNVFEVVDLPPLEQVDI</sequence>
<dbReference type="PANTHER" id="PTHR22791">
    <property type="entry name" value="RING-TYPE DOMAIN-CONTAINING PROTEIN"/>
    <property type="match status" value="1"/>
</dbReference>
<evidence type="ECO:0000259" key="5">
    <source>
        <dbReference type="PROSITE" id="PS50089"/>
    </source>
</evidence>
<dbReference type="SUPFAM" id="SSF57850">
    <property type="entry name" value="RING/U-box"/>
    <property type="match status" value="1"/>
</dbReference>
<dbReference type="PROSITE" id="PS50089">
    <property type="entry name" value="ZF_RING_2"/>
    <property type="match status" value="1"/>
</dbReference>
<protein>
    <recommendedName>
        <fullName evidence="5">RING-type domain-containing protein</fullName>
    </recommendedName>
</protein>
<keyword evidence="2 4" id="KW-0863">Zinc-finger</keyword>
<dbReference type="InterPro" id="IPR013083">
    <property type="entry name" value="Znf_RING/FYVE/PHD"/>
</dbReference>
<dbReference type="InterPro" id="IPR051435">
    <property type="entry name" value="RING_finger_E3_ubiq-ligases"/>
</dbReference>
<dbReference type="InterPro" id="IPR017907">
    <property type="entry name" value="Znf_RING_CS"/>
</dbReference>
<keyword evidence="7" id="KW-1185">Reference proteome</keyword>
<dbReference type="Proteomes" id="UP001445076">
    <property type="component" value="Unassembled WGS sequence"/>
</dbReference>
<feature type="domain" description="RING-type" evidence="5">
    <location>
        <begin position="16"/>
        <end position="62"/>
    </location>
</feature>
<organism evidence="6 7">
    <name type="scientific">Cherax quadricarinatus</name>
    <name type="common">Australian red claw crayfish</name>
    <dbReference type="NCBI Taxonomy" id="27406"/>
    <lineage>
        <taxon>Eukaryota</taxon>
        <taxon>Metazoa</taxon>
        <taxon>Ecdysozoa</taxon>
        <taxon>Arthropoda</taxon>
        <taxon>Crustacea</taxon>
        <taxon>Multicrustacea</taxon>
        <taxon>Malacostraca</taxon>
        <taxon>Eumalacostraca</taxon>
        <taxon>Eucarida</taxon>
        <taxon>Decapoda</taxon>
        <taxon>Pleocyemata</taxon>
        <taxon>Astacidea</taxon>
        <taxon>Parastacoidea</taxon>
        <taxon>Parastacidae</taxon>
        <taxon>Cherax</taxon>
    </lineage>
</organism>
<keyword evidence="3" id="KW-0862">Zinc</keyword>
<evidence type="ECO:0000256" key="4">
    <source>
        <dbReference type="PROSITE-ProRule" id="PRU00175"/>
    </source>
</evidence>
<dbReference type="Pfam" id="PF13445">
    <property type="entry name" value="zf-RING_UBOX"/>
    <property type="match status" value="1"/>
</dbReference>
<dbReference type="SMART" id="SM00184">
    <property type="entry name" value="RING"/>
    <property type="match status" value="1"/>
</dbReference>
<dbReference type="AlphaFoldDB" id="A0AAW0YSQ1"/>
<keyword evidence="1" id="KW-0479">Metal-binding</keyword>
<name>A0AAW0YSQ1_CHEQU</name>
<dbReference type="EMBL" id="JARKIK010000001">
    <property type="protein sequence ID" value="KAK8754525.1"/>
    <property type="molecule type" value="Genomic_DNA"/>
</dbReference>
<accession>A0AAW0YSQ1</accession>
<feature type="non-terminal residue" evidence="6">
    <location>
        <position position="139"/>
    </location>
</feature>
<evidence type="ECO:0000256" key="3">
    <source>
        <dbReference type="ARBA" id="ARBA00022833"/>
    </source>
</evidence>
<dbReference type="GO" id="GO:0016567">
    <property type="term" value="P:protein ubiquitination"/>
    <property type="evidence" value="ECO:0007669"/>
    <property type="project" value="TreeGrafter"/>
</dbReference>
<dbReference type="GO" id="GO:0061630">
    <property type="term" value="F:ubiquitin protein ligase activity"/>
    <property type="evidence" value="ECO:0007669"/>
    <property type="project" value="TreeGrafter"/>
</dbReference>
<dbReference type="Gene3D" id="3.30.40.10">
    <property type="entry name" value="Zinc/RING finger domain, C3HC4 (zinc finger)"/>
    <property type="match status" value="1"/>
</dbReference>
<proteinExistence type="predicted"/>
<comment type="caution">
    <text evidence="6">The sequence shown here is derived from an EMBL/GenBank/DDBJ whole genome shotgun (WGS) entry which is preliminary data.</text>
</comment>
<evidence type="ECO:0000313" key="7">
    <source>
        <dbReference type="Proteomes" id="UP001445076"/>
    </source>
</evidence>
<dbReference type="PROSITE" id="PS00518">
    <property type="entry name" value="ZF_RING_1"/>
    <property type="match status" value="1"/>
</dbReference>
<gene>
    <name evidence="6" type="ORF">OTU49_016594</name>
</gene>